<proteinExistence type="predicted"/>
<keyword evidence="2 5" id="KW-0812">Transmembrane</keyword>
<evidence type="ECO:0000313" key="8">
    <source>
        <dbReference type="Proteomes" id="UP000783796"/>
    </source>
</evidence>
<protein>
    <submittedName>
        <fullName evidence="7">Translocation/assembly module TamB</fullName>
    </submittedName>
</protein>
<dbReference type="InterPro" id="IPR007452">
    <property type="entry name" value="TamB_C"/>
</dbReference>
<keyword evidence="3 5" id="KW-1133">Transmembrane helix</keyword>
<dbReference type="GO" id="GO:0009306">
    <property type="term" value="P:protein secretion"/>
    <property type="evidence" value="ECO:0007669"/>
    <property type="project" value="InterPro"/>
</dbReference>
<accession>A0A948T9P3</accession>
<name>A0A948T9P3_9BACT</name>
<dbReference type="Proteomes" id="UP000783796">
    <property type="component" value="Unassembled WGS sequence"/>
</dbReference>
<evidence type="ECO:0000256" key="3">
    <source>
        <dbReference type="ARBA" id="ARBA00022989"/>
    </source>
</evidence>
<comment type="subcellular location">
    <subcellularLocation>
        <location evidence="1">Membrane</location>
        <topology evidence="1">Single-pass membrane protein</topology>
    </subcellularLocation>
</comment>
<evidence type="ECO:0000256" key="2">
    <source>
        <dbReference type="ARBA" id="ARBA00022692"/>
    </source>
</evidence>
<reference evidence="7" key="2">
    <citation type="submission" date="2021-04" db="EMBL/GenBank/DDBJ databases">
        <authorList>
            <person name="Gilroy R."/>
        </authorList>
    </citation>
    <scope>NUCLEOTIDE SEQUENCE</scope>
    <source>
        <strain evidence="7">G4-2901</strain>
    </source>
</reference>
<evidence type="ECO:0000256" key="5">
    <source>
        <dbReference type="SAM" id="Phobius"/>
    </source>
</evidence>
<dbReference type="GO" id="GO:0005886">
    <property type="term" value="C:plasma membrane"/>
    <property type="evidence" value="ECO:0007669"/>
    <property type="project" value="InterPro"/>
</dbReference>
<organism evidence="7 8">
    <name type="scientific">Candidatus Phocaeicola faecigallinarum</name>
    <dbReference type="NCBI Taxonomy" id="2838732"/>
    <lineage>
        <taxon>Bacteria</taxon>
        <taxon>Pseudomonadati</taxon>
        <taxon>Bacteroidota</taxon>
        <taxon>Bacteroidia</taxon>
        <taxon>Bacteroidales</taxon>
        <taxon>Bacteroidaceae</taxon>
        <taxon>Phocaeicola</taxon>
    </lineage>
</organism>
<dbReference type="PANTHER" id="PTHR36985">
    <property type="entry name" value="TRANSLOCATION AND ASSEMBLY MODULE SUBUNIT TAMB"/>
    <property type="match status" value="1"/>
</dbReference>
<evidence type="ECO:0000256" key="4">
    <source>
        <dbReference type="ARBA" id="ARBA00023136"/>
    </source>
</evidence>
<evidence type="ECO:0000313" key="7">
    <source>
        <dbReference type="EMBL" id="MBU3836945.1"/>
    </source>
</evidence>
<gene>
    <name evidence="7" type="ORF">H9777_01190</name>
</gene>
<evidence type="ECO:0000256" key="1">
    <source>
        <dbReference type="ARBA" id="ARBA00004167"/>
    </source>
</evidence>
<feature type="domain" description="Translocation and assembly module TamB C-terminal" evidence="6">
    <location>
        <begin position="1028"/>
        <end position="1468"/>
    </location>
</feature>
<dbReference type="PANTHER" id="PTHR36985:SF1">
    <property type="entry name" value="TRANSLOCATION AND ASSEMBLY MODULE SUBUNIT TAMB"/>
    <property type="match status" value="1"/>
</dbReference>
<feature type="transmembrane region" description="Helical" evidence="5">
    <location>
        <begin position="12"/>
        <end position="34"/>
    </location>
</feature>
<dbReference type="EMBL" id="JAHLFW010000009">
    <property type="protein sequence ID" value="MBU3836945.1"/>
    <property type="molecule type" value="Genomic_DNA"/>
</dbReference>
<dbReference type="Pfam" id="PF04357">
    <property type="entry name" value="TamB"/>
    <property type="match status" value="1"/>
</dbReference>
<sequence>MKTFTLLKHTLRTIIISVMVVYFGLIALLNIPFIQQSISSFAVRELTKLLKTEVKIGNIDLGLLNRVIINDLEVYSPTGEKMVNIARFSAKFDIQAIIRGKISINSIQLFGSDFNLEKKDKESDLNIKFITDLFVNKDKDKEKKAIDLRINSILIRRSNLNLDILSEPETEGKFNPSHLSVKNISANISLKALTQDSINIHVKRISMAEKSGLTLKKLSFTALGNRDKLRLDNFELLLPNSHVHIDSLVSDFDDFWQIKQLSDIEYKCNLYAEIVPSDIKELVPALKNFDDTINLKAGLSNIGNKHSIDNLNIYSNDKSVDLTFEGYLNLADETKDTFFSVDIKKADVRQDGAKWIFQNISDKGNIPDIIQRIATLSLLGNIKGTPEKIENRLTIYTPLGNIQSQFTMNRDSVNKQRSYSGRFYSEELNLGKLAKKDNLLGNAAFNLTLNGLTYMDNKPESYVKGEIKYLDVKGYTYHNIMLNGMYTPGGFNGHIAVNDENLKLKIDGKFSTAEEIPVFKLTAGVKDFRPDRLQLTEKFVNTTYSMNLLADFKGKSIDDIEGCINIDSLTCISDQNTDDNYILPYFRLLANKSPKGNTIQIKSDFINGEINGNYSYKTITSSVIKVAHRYIPSFFQANNKFIRQETNNNFTLRFKIDNSDFLHKVLKLPIDMNMPATLNGYIDDSKTKVYINANIPEIVYNNKKYESTTLLFENPEKDLHCHVRSNMLMNKGAMVNVSLNAKAYNDTLATNVFWGNNTNITYSGKISANTVFSKNTSNGKLHTDIELEPSRIVLNDTIWNIHRSNVSIDNDSIDISNFLFEHGNQYVKINGRLGKTESDSCLVNLQNVNLLYIMDMIQFNAVKFEGNASGKVFVSNVLSKPLLDARLKVNNFSLNETLLGEADIKGGFDNEKGRILLNADIRKKDGVFTGVIGYISPKEKGLDLNINAGGTDLGFLQHFIKDIFTDVKGKAYGKVRLFGPFKELDLEGRAKAEIGMKVNVLNSYFNAKADSVIINSGEFIFNNVHLSDNEGHNGVANGYLRHRKLKNLSYMFQFDTNNMMVFSSDRETPEFPFYGKIYASGKTTIRGNENTGLVVDGNVRAENNTSFVYVLGTATEAISKQFITFVDKTLRRRQEEIKTNLYHYLNEQQTLEENLTPPDIRINLHIEPSPMADMKIIMDPASGDYIAAKGTGNLRINFFNKGNFQIFGNYNISEGIYKLSMQNVIRKDFVLRQGGSVSFNGDPKAANLNVQAVYTVPSASLNDLIADATSTRGNIRVNCIVNLSGLLTSPNLSFDIELPTVNEEDRQLVKSLTGTPEQMTTQIIYLLGVGKFYTYDYAAQSGQSDATSSLAFSTLSGQLNNMLSQVIDSQNWNLGTNLTTGQNGWTDVEAEAILSGRLLNNRLIINGNFGYKENTLRNTNFVGDFEAIWLLTKNGDFRLRGYNQTNDRYFTKSTLTTQGIGLIYKKDFTRWDELIDWLGNFRLYRKKKLAQNKK</sequence>
<keyword evidence="4 5" id="KW-0472">Membrane</keyword>
<evidence type="ECO:0000259" key="6">
    <source>
        <dbReference type="Pfam" id="PF04357"/>
    </source>
</evidence>
<comment type="caution">
    <text evidence="7">The sequence shown here is derived from an EMBL/GenBank/DDBJ whole genome shotgun (WGS) entry which is preliminary data.</text>
</comment>
<reference evidence="7" key="1">
    <citation type="journal article" date="2021" name="PeerJ">
        <title>Extensive microbial diversity within the chicken gut microbiome revealed by metagenomics and culture.</title>
        <authorList>
            <person name="Gilroy R."/>
            <person name="Ravi A."/>
            <person name="Getino M."/>
            <person name="Pursley I."/>
            <person name="Horton D.L."/>
            <person name="Alikhan N.F."/>
            <person name="Baker D."/>
            <person name="Gharbi K."/>
            <person name="Hall N."/>
            <person name="Watson M."/>
            <person name="Adriaenssens E.M."/>
            <person name="Foster-Nyarko E."/>
            <person name="Jarju S."/>
            <person name="Secka A."/>
            <person name="Antonio M."/>
            <person name="Oren A."/>
            <person name="Chaudhuri R.R."/>
            <person name="La Ragione R."/>
            <person name="Hildebrand F."/>
            <person name="Pallen M.J."/>
        </authorList>
    </citation>
    <scope>NUCLEOTIDE SEQUENCE</scope>
    <source>
        <strain evidence="7">G4-2901</strain>
    </source>
</reference>